<reference evidence="2" key="1">
    <citation type="submission" date="2020-12" db="UniProtKB">
        <authorList>
            <consortium name="WormBaseParasite"/>
        </authorList>
    </citation>
    <scope>IDENTIFICATION</scope>
    <source>
        <strain evidence="2">MHco3</strain>
    </source>
</reference>
<dbReference type="OrthoDB" id="5859497at2759"/>
<name>A0A7I4YY68_HAECO</name>
<protein>
    <submittedName>
        <fullName evidence="2">Lipoprotein</fullName>
    </submittedName>
</protein>
<keyword evidence="1" id="KW-1185">Reference proteome</keyword>
<dbReference type="WBParaSite" id="HCON_00156490-00001">
    <property type="protein sequence ID" value="HCON_00156490-00001"/>
    <property type="gene ID" value="HCON_00156490"/>
</dbReference>
<sequence>MFAELSEAGKKMGLWINQTQPELMKDADGGKIKIDGTPVKENSSYVYLGRSINANNDMREEVVRRQKAALAASGPLKEVTNHLADPELQADLFDLTLLPALCLRSET</sequence>
<evidence type="ECO:0000313" key="2">
    <source>
        <dbReference type="WBParaSite" id="HCON_00156490-00001"/>
    </source>
</evidence>
<dbReference type="OMA" id="INANNDM"/>
<dbReference type="Proteomes" id="UP000025227">
    <property type="component" value="Unplaced"/>
</dbReference>
<accession>A0A7I4YY68</accession>
<proteinExistence type="predicted"/>
<evidence type="ECO:0000313" key="1">
    <source>
        <dbReference type="Proteomes" id="UP000025227"/>
    </source>
</evidence>
<organism evidence="1 2">
    <name type="scientific">Haemonchus contortus</name>
    <name type="common">Barber pole worm</name>
    <dbReference type="NCBI Taxonomy" id="6289"/>
    <lineage>
        <taxon>Eukaryota</taxon>
        <taxon>Metazoa</taxon>
        <taxon>Ecdysozoa</taxon>
        <taxon>Nematoda</taxon>
        <taxon>Chromadorea</taxon>
        <taxon>Rhabditida</taxon>
        <taxon>Rhabditina</taxon>
        <taxon>Rhabditomorpha</taxon>
        <taxon>Strongyloidea</taxon>
        <taxon>Trichostrongylidae</taxon>
        <taxon>Haemonchus</taxon>
    </lineage>
</organism>
<dbReference type="AlphaFoldDB" id="A0A7I4YY68"/>